<comment type="subcellular location">
    <subcellularLocation>
        <location evidence="2">Membrane</location>
    </subcellularLocation>
</comment>
<feature type="transmembrane region" description="Helical" evidence="10">
    <location>
        <begin position="12"/>
        <end position="33"/>
    </location>
</feature>
<reference evidence="13 14" key="1">
    <citation type="journal article" date="2018" name="ISME J.">
        <title>Endosymbiont genomes yield clues of tubeworm success.</title>
        <authorList>
            <person name="Li Y."/>
            <person name="Liles M.R."/>
            <person name="Halanych K.M."/>
        </authorList>
    </citation>
    <scope>NUCLEOTIDE SEQUENCE [LARGE SCALE GENOMIC DNA]</scope>
    <source>
        <strain evidence="13">A1464</strain>
    </source>
</reference>
<evidence type="ECO:0000313" key="13">
    <source>
        <dbReference type="EMBL" id="RDH82353.1"/>
    </source>
</evidence>
<keyword evidence="10" id="KW-0812">Transmembrane</keyword>
<proteinExistence type="predicted"/>
<dbReference type="Gene3D" id="6.10.340.10">
    <property type="match status" value="1"/>
</dbReference>
<evidence type="ECO:0000313" key="14">
    <source>
        <dbReference type="Proteomes" id="UP000254266"/>
    </source>
</evidence>
<dbReference type="Pfam" id="PF02518">
    <property type="entry name" value="HATPase_c"/>
    <property type="match status" value="1"/>
</dbReference>
<evidence type="ECO:0000259" key="12">
    <source>
        <dbReference type="PROSITE" id="PS50885"/>
    </source>
</evidence>
<dbReference type="EMBL" id="QFXC01000011">
    <property type="protein sequence ID" value="RDH82353.1"/>
    <property type="molecule type" value="Genomic_DNA"/>
</dbReference>
<keyword evidence="8" id="KW-0067">ATP-binding</keyword>
<dbReference type="GO" id="GO:0016020">
    <property type="term" value="C:membrane"/>
    <property type="evidence" value="ECO:0007669"/>
    <property type="project" value="UniProtKB-SubCell"/>
</dbReference>
<dbReference type="InterPro" id="IPR050980">
    <property type="entry name" value="2C_sensor_his_kinase"/>
</dbReference>
<comment type="caution">
    <text evidence="13">The sequence shown here is derived from an EMBL/GenBank/DDBJ whole genome shotgun (WGS) entry which is preliminary data.</text>
</comment>
<evidence type="ECO:0000256" key="9">
    <source>
        <dbReference type="SAM" id="Coils"/>
    </source>
</evidence>
<evidence type="ECO:0000256" key="1">
    <source>
        <dbReference type="ARBA" id="ARBA00000085"/>
    </source>
</evidence>
<evidence type="ECO:0000256" key="10">
    <source>
        <dbReference type="SAM" id="Phobius"/>
    </source>
</evidence>
<dbReference type="InterPro" id="IPR003660">
    <property type="entry name" value="HAMP_dom"/>
</dbReference>
<dbReference type="GO" id="GO:0007165">
    <property type="term" value="P:signal transduction"/>
    <property type="evidence" value="ECO:0007669"/>
    <property type="project" value="InterPro"/>
</dbReference>
<keyword evidence="6" id="KW-0547">Nucleotide-binding</keyword>
<dbReference type="Pfam" id="PF00672">
    <property type="entry name" value="HAMP"/>
    <property type="match status" value="1"/>
</dbReference>
<evidence type="ECO:0000256" key="4">
    <source>
        <dbReference type="ARBA" id="ARBA00022553"/>
    </source>
</evidence>
<dbReference type="GO" id="GO:0005524">
    <property type="term" value="F:ATP binding"/>
    <property type="evidence" value="ECO:0007669"/>
    <property type="project" value="UniProtKB-KW"/>
</dbReference>
<dbReference type="GO" id="GO:0004673">
    <property type="term" value="F:protein histidine kinase activity"/>
    <property type="evidence" value="ECO:0007669"/>
    <property type="project" value="UniProtKB-EC"/>
</dbReference>
<dbReference type="PROSITE" id="PS50109">
    <property type="entry name" value="HIS_KIN"/>
    <property type="match status" value="1"/>
</dbReference>
<dbReference type="InterPro" id="IPR036890">
    <property type="entry name" value="HATPase_C_sf"/>
</dbReference>
<dbReference type="PANTHER" id="PTHR44936:SF10">
    <property type="entry name" value="SENSOR PROTEIN RSTB"/>
    <property type="match status" value="1"/>
</dbReference>
<gene>
    <name evidence="13" type="ORF">DIZ80_08645</name>
</gene>
<dbReference type="AlphaFoldDB" id="A0A370DBU9"/>
<dbReference type="InterPro" id="IPR033417">
    <property type="entry name" value="CHASE8"/>
</dbReference>
<dbReference type="Gene3D" id="3.30.565.10">
    <property type="entry name" value="Histidine kinase-like ATPase, C-terminal domain"/>
    <property type="match status" value="1"/>
</dbReference>
<dbReference type="SUPFAM" id="SSF158472">
    <property type="entry name" value="HAMP domain-like"/>
    <property type="match status" value="1"/>
</dbReference>
<sequence>MNALKNISIKSKILIVYMSITALVLAIAFTIVAQINSSSSELNIISGLNVVAEIVAESSAASLAFSDIESANSNLRSLKSHQSVVYACIRTIENQAFAEYNLDAEDIFVCDDYNENAKLKLLSGYVDVFKPVMLEGQSIGSLQIKASLSELTERIVKSAKISVIIFIGLMLVTALVSRRIMKFITEPITRLKEVAQSVTRNKDYSLRMKKTSEDEVGVLIGSFNNMLDQIQNRDDALIEEKEKAEVSAVSAKKYALETEETNKDLEVEIRERTRIEGELQELNETLEDKVHERTSELKELNEKIGDIARSAGMAEVASGVLHNVGNVLNSVNVSASVIREQIRKTKADNLSRVVDMLEKNKDNIPDFMSNDNKGSQIPKFLSLLSEQLREEKEGLFGELDELANNIDHIKNVISMQQSYAGSYGVREKVVLSDLVEDALRINLQGMGRHGVKVIKRYEELPQLYVDKHKTLQVIINLISNAKHALVDSDNKIRNLIISISENKGMARLEISDTGIGIDESDIHHLFEYGFKKRRDGHGFGLHHSAIVANELGGNISVHSDGLGRGASFALVLPFDKQSDA</sequence>
<feature type="domain" description="Histidine kinase" evidence="11">
    <location>
        <begin position="375"/>
        <end position="576"/>
    </location>
</feature>
<dbReference type="SMART" id="SM00304">
    <property type="entry name" value="HAMP"/>
    <property type="match status" value="1"/>
</dbReference>
<evidence type="ECO:0000256" key="6">
    <source>
        <dbReference type="ARBA" id="ARBA00022741"/>
    </source>
</evidence>
<dbReference type="SUPFAM" id="SSF55874">
    <property type="entry name" value="ATPase domain of HSP90 chaperone/DNA topoisomerase II/histidine kinase"/>
    <property type="match status" value="1"/>
</dbReference>
<name>A0A370DBU9_9GAMM</name>
<dbReference type="PROSITE" id="PS50885">
    <property type="entry name" value="HAMP"/>
    <property type="match status" value="1"/>
</dbReference>
<dbReference type="SMART" id="SM00387">
    <property type="entry name" value="HATPase_c"/>
    <property type="match status" value="1"/>
</dbReference>
<feature type="domain" description="HAMP" evidence="12">
    <location>
        <begin position="182"/>
        <end position="235"/>
    </location>
</feature>
<evidence type="ECO:0000256" key="5">
    <source>
        <dbReference type="ARBA" id="ARBA00022679"/>
    </source>
</evidence>
<keyword evidence="10" id="KW-1133">Transmembrane helix</keyword>
<organism evidence="13 14">
    <name type="scientific">endosymbiont of Galathealinum brachiosum</name>
    <dbReference type="NCBI Taxonomy" id="2200906"/>
    <lineage>
        <taxon>Bacteria</taxon>
        <taxon>Pseudomonadati</taxon>
        <taxon>Pseudomonadota</taxon>
        <taxon>Gammaproteobacteria</taxon>
        <taxon>sulfur-oxidizing symbionts</taxon>
    </lineage>
</organism>
<dbReference type="CDD" id="cd06225">
    <property type="entry name" value="HAMP"/>
    <property type="match status" value="1"/>
</dbReference>
<evidence type="ECO:0000256" key="3">
    <source>
        <dbReference type="ARBA" id="ARBA00012438"/>
    </source>
</evidence>
<dbReference type="Pfam" id="PF17152">
    <property type="entry name" value="CHASE8"/>
    <property type="match status" value="1"/>
</dbReference>
<evidence type="ECO:0000256" key="7">
    <source>
        <dbReference type="ARBA" id="ARBA00022777"/>
    </source>
</evidence>
<comment type="catalytic activity">
    <reaction evidence="1">
        <text>ATP + protein L-histidine = ADP + protein N-phospho-L-histidine.</text>
        <dbReference type="EC" id="2.7.13.3"/>
    </reaction>
</comment>
<keyword evidence="4" id="KW-0597">Phosphoprotein</keyword>
<keyword evidence="9" id="KW-0175">Coiled coil</keyword>
<dbReference type="PRINTS" id="PR00344">
    <property type="entry name" value="BCTRLSENSOR"/>
</dbReference>
<dbReference type="Proteomes" id="UP000254266">
    <property type="component" value="Unassembled WGS sequence"/>
</dbReference>
<feature type="coiled-coil region" evidence="9">
    <location>
        <begin position="227"/>
        <end position="303"/>
    </location>
</feature>
<keyword evidence="10" id="KW-0472">Membrane</keyword>
<keyword evidence="7" id="KW-0418">Kinase</keyword>
<protein>
    <recommendedName>
        <fullName evidence="3">histidine kinase</fullName>
        <ecNumber evidence="3">2.7.13.3</ecNumber>
    </recommendedName>
</protein>
<dbReference type="InterPro" id="IPR003594">
    <property type="entry name" value="HATPase_dom"/>
</dbReference>
<keyword evidence="5" id="KW-0808">Transferase</keyword>
<evidence type="ECO:0000256" key="8">
    <source>
        <dbReference type="ARBA" id="ARBA00022840"/>
    </source>
</evidence>
<dbReference type="InterPro" id="IPR004358">
    <property type="entry name" value="Sig_transdc_His_kin-like_C"/>
</dbReference>
<evidence type="ECO:0000259" key="11">
    <source>
        <dbReference type="PROSITE" id="PS50109"/>
    </source>
</evidence>
<dbReference type="PANTHER" id="PTHR44936">
    <property type="entry name" value="SENSOR PROTEIN CREC"/>
    <property type="match status" value="1"/>
</dbReference>
<keyword evidence="14" id="KW-1185">Reference proteome</keyword>
<accession>A0A370DBU9</accession>
<evidence type="ECO:0000256" key="2">
    <source>
        <dbReference type="ARBA" id="ARBA00004370"/>
    </source>
</evidence>
<dbReference type="InterPro" id="IPR005467">
    <property type="entry name" value="His_kinase_dom"/>
</dbReference>
<dbReference type="EC" id="2.7.13.3" evidence="3"/>